<evidence type="ECO:0000256" key="1">
    <source>
        <dbReference type="ARBA" id="ARBA00004123"/>
    </source>
</evidence>
<keyword evidence="3" id="KW-0808">Transferase</keyword>
<comment type="subcellular location">
    <subcellularLocation>
        <location evidence="1">Nucleus</location>
    </subcellularLocation>
</comment>
<keyword evidence="6" id="KW-0238">DNA-binding</keyword>
<dbReference type="InterPro" id="IPR029063">
    <property type="entry name" value="SAM-dependent_MTases_sf"/>
</dbReference>
<dbReference type="EMBL" id="JAKOGI010001892">
    <property type="protein sequence ID" value="KAJ8423708.1"/>
    <property type="molecule type" value="Genomic_DNA"/>
</dbReference>
<feature type="domain" description="SAM-dependent MTase DRM-type" evidence="8">
    <location>
        <begin position="47"/>
        <end position="277"/>
    </location>
</feature>
<dbReference type="PANTHER" id="PTHR23068">
    <property type="entry name" value="DNA CYTOSINE-5- -METHYLTRANSFERASE 3-RELATED"/>
    <property type="match status" value="1"/>
</dbReference>
<keyword evidence="7" id="KW-0539">Nucleus</keyword>
<dbReference type="GO" id="GO:0005634">
    <property type="term" value="C:nucleus"/>
    <property type="evidence" value="ECO:0007669"/>
    <property type="project" value="UniProtKB-SubCell"/>
</dbReference>
<dbReference type="OrthoDB" id="641149at2759"/>
<dbReference type="PANTHER" id="PTHR23068:SF56">
    <property type="entry name" value="DNA (CYTOSINE-5)-METHYLTRANSFERASE DRM2-LIKE"/>
    <property type="match status" value="1"/>
</dbReference>
<evidence type="ECO:0000256" key="3">
    <source>
        <dbReference type="ARBA" id="ARBA00022679"/>
    </source>
</evidence>
<evidence type="ECO:0000256" key="5">
    <source>
        <dbReference type="ARBA" id="ARBA00022737"/>
    </source>
</evidence>
<reference evidence="9" key="1">
    <citation type="submission" date="2022-04" db="EMBL/GenBank/DDBJ databases">
        <title>Carnegiea gigantea Genome sequencing and assembly v2.</title>
        <authorList>
            <person name="Copetti D."/>
            <person name="Sanderson M.J."/>
            <person name="Burquez A."/>
            <person name="Wojciechowski M.F."/>
        </authorList>
    </citation>
    <scope>NUCLEOTIDE SEQUENCE</scope>
    <source>
        <strain evidence="9">SGP5-SGP5p</strain>
        <tissue evidence="9">Aerial part</tissue>
    </source>
</reference>
<dbReference type="GO" id="GO:0003886">
    <property type="term" value="F:DNA (cytosine-5-)-methyltransferase activity"/>
    <property type="evidence" value="ECO:0007669"/>
    <property type="project" value="TreeGrafter"/>
</dbReference>
<organism evidence="9 10">
    <name type="scientific">Carnegiea gigantea</name>
    <dbReference type="NCBI Taxonomy" id="171969"/>
    <lineage>
        <taxon>Eukaryota</taxon>
        <taxon>Viridiplantae</taxon>
        <taxon>Streptophyta</taxon>
        <taxon>Embryophyta</taxon>
        <taxon>Tracheophyta</taxon>
        <taxon>Spermatophyta</taxon>
        <taxon>Magnoliopsida</taxon>
        <taxon>eudicotyledons</taxon>
        <taxon>Gunneridae</taxon>
        <taxon>Pentapetalae</taxon>
        <taxon>Caryophyllales</taxon>
        <taxon>Cactineae</taxon>
        <taxon>Cactaceae</taxon>
        <taxon>Cactoideae</taxon>
        <taxon>Echinocereeae</taxon>
        <taxon>Carnegiea</taxon>
    </lineage>
</organism>
<dbReference type="GO" id="GO:0003677">
    <property type="term" value="F:DNA binding"/>
    <property type="evidence" value="ECO:0007669"/>
    <property type="project" value="UniProtKB-KW"/>
</dbReference>
<dbReference type="SUPFAM" id="SSF53335">
    <property type="entry name" value="S-adenosyl-L-methionine-dependent methyltransferases"/>
    <property type="match status" value="1"/>
</dbReference>
<comment type="caution">
    <text evidence="9">The sequence shown here is derived from an EMBL/GenBank/DDBJ whole genome shotgun (WGS) entry which is preliminary data.</text>
</comment>
<evidence type="ECO:0000256" key="4">
    <source>
        <dbReference type="ARBA" id="ARBA00022691"/>
    </source>
</evidence>
<evidence type="ECO:0000313" key="9">
    <source>
        <dbReference type="EMBL" id="KAJ8423708.1"/>
    </source>
</evidence>
<dbReference type="PROSITE" id="PS51680">
    <property type="entry name" value="SAM_MT_DRM"/>
    <property type="match status" value="1"/>
</dbReference>
<evidence type="ECO:0000259" key="8">
    <source>
        <dbReference type="PROSITE" id="PS51680"/>
    </source>
</evidence>
<protein>
    <recommendedName>
        <fullName evidence="8">SAM-dependent MTase DRM-type domain-containing protein</fullName>
    </recommendedName>
</protein>
<evidence type="ECO:0000256" key="2">
    <source>
        <dbReference type="ARBA" id="ARBA00022603"/>
    </source>
</evidence>
<name>A0A9Q1JLK2_9CARY</name>
<evidence type="ECO:0000313" key="10">
    <source>
        <dbReference type="Proteomes" id="UP001153076"/>
    </source>
</evidence>
<proteinExistence type="predicted"/>
<keyword evidence="4" id="KW-0949">S-adenosyl-L-methionine</keyword>
<keyword evidence="10" id="KW-1185">Reference proteome</keyword>
<gene>
    <name evidence="9" type="ORF">Cgig2_016459</name>
</gene>
<sequence length="277" mass="31194">METVKRTTSELVESSTLQRKKRKIINESLRPPNPMIGFGIPGMTLCVSTEIANEARGHPYFHYKNVACTPKRAQRTRSLYDIESAFIDSVHFLAAARKRGYIHNLLIENWSPLLPIQPKTIHEVLLATRMWWPSWGKSTQLNCLLTCIASAPLTDRTREIVETWNGEPPECYRKYVIERCKEWNLVWVEKYKVAVLEPDEMEMLLGFPTNHTGGVDSVSYHLSVLKSIFPSGVNVLSPFSNIGGPRSPGYNLAGGTEERAMALTAGTPLISSITVEY</sequence>
<evidence type="ECO:0000256" key="7">
    <source>
        <dbReference type="ARBA" id="ARBA00023242"/>
    </source>
</evidence>
<dbReference type="Proteomes" id="UP001153076">
    <property type="component" value="Unassembled WGS sequence"/>
</dbReference>
<keyword evidence="5" id="KW-0677">Repeat</keyword>
<keyword evidence="2" id="KW-0489">Methyltransferase</keyword>
<dbReference type="InterPro" id="IPR030380">
    <property type="entry name" value="SAM_MeTfrase_DRM"/>
</dbReference>
<dbReference type="AlphaFoldDB" id="A0A9Q1JLK2"/>
<evidence type="ECO:0000256" key="6">
    <source>
        <dbReference type="ARBA" id="ARBA00023125"/>
    </source>
</evidence>
<accession>A0A9Q1JLK2</accession>
<dbReference type="InterPro" id="IPR050390">
    <property type="entry name" value="C5-Methyltransferase"/>
</dbReference>
<dbReference type="GO" id="GO:0032259">
    <property type="term" value="P:methylation"/>
    <property type="evidence" value="ECO:0007669"/>
    <property type="project" value="UniProtKB-KW"/>
</dbReference>